<organism evidence="1 2">
    <name type="scientific">Zopfia rhizophila CBS 207.26</name>
    <dbReference type="NCBI Taxonomy" id="1314779"/>
    <lineage>
        <taxon>Eukaryota</taxon>
        <taxon>Fungi</taxon>
        <taxon>Dikarya</taxon>
        <taxon>Ascomycota</taxon>
        <taxon>Pezizomycotina</taxon>
        <taxon>Dothideomycetes</taxon>
        <taxon>Dothideomycetes incertae sedis</taxon>
        <taxon>Zopfiaceae</taxon>
        <taxon>Zopfia</taxon>
    </lineage>
</organism>
<accession>A0A6A6E4M7</accession>
<dbReference type="EMBL" id="ML994629">
    <property type="protein sequence ID" value="KAF2186764.1"/>
    <property type="molecule type" value="Genomic_DNA"/>
</dbReference>
<reference evidence="1" key="1">
    <citation type="journal article" date="2020" name="Stud. Mycol.">
        <title>101 Dothideomycetes genomes: a test case for predicting lifestyles and emergence of pathogens.</title>
        <authorList>
            <person name="Haridas S."/>
            <person name="Albert R."/>
            <person name="Binder M."/>
            <person name="Bloem J."/>
            <person name="Labutti K."/>
            <person name="Salamov A."/>
            <person name="Andreopoulos B."/>
            <person name="Baker S."/>
            <person name="Barry K."/>
            <person name="Bills G."/>
            <person name="Bluhm B."/>
            <person name="Cannon C."/>
            <person name="Castanera R."/>
            <person name="Culley D."/>
            <person name="Daum C."/>
            <person name="Ezra D."/>
            <person name="Gonzalez J."/>
            <person name="Henrissat B."/>
            <person name="Kuo A."/>
            <person name="Liang C."/>
            <person name="Lipzen A."/>
            <person name="Lutzoni F."/>
            <person name="Magnuson J."/>
            <person name="Mondo S."/>
            <person name="Nolan M."/>
            <person name="Ohm R."/>
            <person name="Pangilinan J."/>
            <person name="Park H.-J."/>
            <person name="Ramirez L."/>
            <person name="Alfaro M."/>
            <person name="Sun H."/>
            <person name="Tritt A."/>
            <person name="Yoshinaga Y."/>
            <person name="Zwiers L.-H."/>
            <person name="Turgeon B."/>
            <person name="Goodwin S."/>
            <person name="Spatafora J."/>
            <person name="Crous P."/>
            <person name="Grigoriev I."/>
        </authorList>
    </citation>
    <scope>NUCLEOTIDE SEQUENCE</scope>
    <source>
        <strain evidence="1">CBS 207.26</strain>
    </source>
</reference>
<dbReference type="InterPro" id="IPR036396">
    <property type="entry name" value="Cyt_P450_sf"/>
</dbReference>
<dbReference type="GO" id="GO:0020037">
    <property type="term" value="F:heme binding"/>
    <property type="evidence" value="ECO:0007669"/>
    <property type="project" value="InterPro"/>
</dbReference>
<dbReference type="OrthoDB" id="3934656at2759"/>
<dbReference type="GO" id="GO:0005506">
    <property type="term" value="F:iron ion binding"/>
    <property type="evidence" value="ECO:0007669"/>
    <property type="project" value="InterPro"/>
</dbReference>
<dbReference type="AlphaFoldDB" id="A0A6A6E4M7"/>
<dbReference type="SUPFAM" id="SSF48264">
    <property type="entry name" value="Cytochrome P450"/>
    <property type="match status" value="1"/>
</dbReference>
<gene>
    <name evidence="1" type="ORF">K469DRAFT_726221</name>
</gene>
<dbReference type="GO" id="GO:0004497">
    <property type="term" value="F:monooxygenase activity"/>
    <property type="evidence" value="ECO:0007669"/>
    <property type="project" value="InterPro"/>
</dbReference>
<dbReference type="Gene3D" id="1.10.630.10">
    <property type="entry name" value="Cytochrome P450"/>
    <property type="match status" value="2"/>
</dbReference>
<protein>
    <submittedName>
        <fullName evidence="1">Cytochrome P450</fullName>
    </submittedName>
</protein>
<dbReference type="GO" id="GO:0016705">
    <property type="term" value="F:oxidoreductase activity, acting on paired donors, with incorporation or reduction of molecular oxygen"/>
    <property type="evidence" value="ECO:0007669"/>
    <property type="project" value="InterPro"/>
</dbReference>
<proteinExistence type="predicted"/>
<dbReference type="Proteomes" id="UP000800200">
    <property type="component" value="Unassembled WGS sequence"/>
</dbReference>
<name>A0A6A6E4M7_9PEZI</name>
<sequence>MLGVVATHRYYISVKDIPGPFVVSFSVWWQLYHIIVKSDYATEIVKRHRKHGNFVRIPLNEIGVLHPDAVREVLMTQWWKTSCLASQVDPKRRMEMWRTVGQGYMMQNIGKSEPYIDNCVIFLERQLDNAALLGEAVHFDEWFVFYSSTLLVKLRFHPRSVISSVDLRIQPNAKIMAISTPIVQARRENHKPRKDMMTEWLSMRSKPPEKMKDSRIDDAALLNIVAGAEAFFYWLLRAPRHLEKLRAEINEAQAKMLLSPVECIGSFLKVAVLSAAGISRKGKLANPAVLPSLTIPWTVLSINAYATHRNPIIIGPDSTLIRDFEFGQIDPAREWKQPQGFNVYAT</sequence>
<evidence type="ECO:0000313" key="1">
    <source>
        <dbReference type="EMBL" id="KAF2186764.1"/>
    </source>
</evidence>
<evidence type="ECO:0000313" key="2">
    <source>
        <dbReference type="Proteomes" id="UP000800200"/>
    </source>
</evidence>
<keyword evidence="2" id="KW-1185">Reference proteome</keyword>